<proteinExistence type="predicted"/>
<reference evidence="2 3" key="1">
    <citation type="journal article" date="2018" name="Int. J. Syst. Evol. Microbiol.">
        <title>Bifidobacterium catulorum sp. nov., a novel taxon from the faeces of the baby common marmoset (Callithrix jacchus).</title>
        <authorList>
            <person name="Modesto M."/>
            <person name="Michelini S."/>
            <person name="Oki K."/>
            <person name="Biavati B."/>
            <person name="Watanabe K."/>
            <person name="Mattarelli P."/>
        </authorList>
    </citation>
    <scope>NUCLEOTIDE SEQUENCE [LARGE SCALE GENOMIC DNA]</scope>
    <source>
        <strain evidence="2 3">MRM 8.19</strain>
    </source>
</reference>
<dbReference type="AlphaFoldDB" id="A0A2U2MR20"/>
<dbReference type="SUPFAM" id="SSF81878">
    <property type="entry name" value="BRCA2 tower domain"/>
    <property type="match status" value="1"/>
</dbReference>
<evidence type="ECO:0000313" key="2">
    <source>
        <dbReference type="EMBL" id="PWG59290.1"/>
    </source>
</evidence>
<dbReference type="EMBL" id="QFFN01000027">
    <property type="protein sequence ID" value="PWG59290.1"/>
    <property type="molecule type" value="Genomic_DNA"/>
</dbReference>
<comment type="caution">
    <text evidence="2">The sequence shown here is derived from an EMBL/GenBank/DDBJ whole genome shotgun (WGS) entry which is preliminary data.</text>
</comment>
<accession>A0A2U2MR20</accession>
<keyword evidence="1" id="KW-1133">Transmembrane helix</keyword>
<sequence length="251" mass="27990">MINGDTTASAGAGWRRIVTAAMLLPVFLGLLLGLAACGQTSTGDGRSADGGEPSFSGPYAAEFKRTYEKAPTDLARNILKDGRITQAEVQEIYDAYNTCLEPYGLQASWSVDQGETVGQYRGALSDEKQLEIMDDCQTKTYAGSVSSLYATMNRNPDNINQETLARKTYQCYAKYDLLPSPISEDEYMSTMNTVNLTDGSRFEANQRRWHEFFGEYMSATYDGKPNPNYRYDGESEKGRQFWACNQDPLHQ</sequence>
<dbReference type="Proteomes" id="UP000245753">
    <property type="component" value="Unassembled WGS sequence"/>
</dbReference>
<feature type="transmembrane region" description="Helical" evidence="1">
    <location>
        <begin position="17"/>
        <end position="37"/>
    </location>
</feature>
<evidence type="ECO:0000256" key="1">
    <source>
        <dbReference type="SAM" id="Phobius"/>
    </source>
</evidence>
<keyword evidence="1" id="KW-0472">Membrane</keyword>
<name>A0A2U2MR20_9BIFI</name>
<keyword evidence="1" id="KW-0812">Transmembrane</keyword>
<keyword evidence="3" id="KW-1185">Reference proteome</keyword>
<evidence type="ECO:0000313" key="3">
    <source>
        <dbReference type="Proteomes" id="UP000245753"/>
    </source>
</evidence>
<organism evidence="2 3">
    <name type="scientific">Bifidobacterium catulorum</name>
    <dbReference type="NCBI Taxonomy" id="1630173"/>
    <lineage>
        <taxon>Bacteria</taxon>
        <taxon>Bacillati</taxon>
        <taxon>Actinomycetota</taxon>
        <taxon>Actinomycetes</taxon>
        <taxon>Bifidobacteriales</taxon>
        <taxon>Bifidobacteriaceae</taxon>
        <taxon>Bifidobacterium</taxon>
    </lineage>
</organism>
<gene>
    <name evidence="2" type="ORF">DF200_08390</name>
</gene>
<dbReference type="RefSeq" id="WP_109137828.1">
    <property type="nucleotide sequence ID" value="NZ_QFFN01000027.1"/>
</dbReference>
<protein>
    <submittedName>
        <fullName evidence="2">Uncharacterized protein</fullName>
    </submittedName>
</protein>
<dbReference type="OrthoDB" id="3230981at2"/>